<dbReference type="InterPro" id="IPR051601">
    <property type="entry name" value="Serine_prot/Carboxylest_S33"/>
</dbReference>
<organism evidence="5 6">
    <name type="scientific">Agromyces allii</name>
    <dbReference type="NCBI Taxonomy" id="393607"/>
    <lineage>
        <taxon>Bacteria</taxon>
        <taxon>Bacillati</taxon>
        <taxon>Actinomycetota</taxon>
        <taxon>Actinomycetes</taxon>
        <taxon>Micrococcales</taxon>
        <taxon>Microbacteriaceae</taxon>
        <taxon>Agromyces</taxon>
    </lineage>
</organism>
<keyword evidence="6" id="KW-1185">Reference proteome</keyword>
<evidence type="ECO:0000313" key="5">
    <source>
        <dbReference type="EMBL" id="GAA1942474.1"/>
    </source>
</evidence>
<evidence type="ECO:0000256" key="1">
    <source>
        <dbReference type="ARBA" id="ARBA00010088"/>
    </source>
</evidence>
<gene>
    <name evidence="5" type="ORF">GCM10009717_06080</name>
</gene>
<keyword evidence="3 5" id="KW-0378">Hydrolase</keyword>
<dbReference type="Proteomes" id="UP001499954">
    <property type="component" value="Unassembled WGS sequence"/>
</dbReference>
<evidence type="ECO:0000313" key="6">
    <source>
        <dbReference type="Proteomes" id="UP001499954"/>
    </source>
</evidence>
<protein>
    <submittedName>
        <fullName evidence="5">Alpha/beta hydrolase</fullName>
    </submittedName>
</protein>
<evidence type="ECO:0000256" key="3">
    <source>
        <dbReference type="ARBA" id="ARBA00022801"/>
    </source>
</evidence>
<accession>A0ABP5BE93</accession>
<comment type="caution">
    <text evidence="5">The sequence shown here is derived from an EMBL/GenBank/DDBJ whole genome shotgun (WGS) entry which is preliminary data.</text>
</comment>
<feature type="domain" description="Peptidase S33 tripeptidyl aminopeptidase-like C-terminal" evidence="4">
    <location>
        <begin position="419"/>
        <end position="521"/>
    </location>
</feature>
<proteinExistence type="inferred from homology"/>
<dbReference type="Gene3D" id="3.40.50.1820">
    <property type="entry name" value="alpha/beta hydrolase"/>
    <property type="match status" value="1"/>
</dbReference>
<evidence type="ECO:0000259" key="4">
    <source>
        <dbReference type="Pfam" id="PF08386"/>
    </source>
</evidence>
<dbReference type="PANTHER" id="PTHR43248">
    <property type="entry name" value="2-SUCCINYL-6-HYDROXY-2,4-CYCLOHEXADIENE-1-CARBOXYLATE SYNTHASE"/>
    <property type="match status" value="1"/>
</dbReference>
<reference evidence="6" key="1">
    <citation type="journal article" date="2019" name="Int. J. Syst. Evol. Microbiol.">
        <title>The Global Catalogue of Microorganisms (GCM) 10K type strain sequencing project: providing services to taxonomists for standard genome sequencing and annotation.</title>
        <authorList>
            <consortium name="The Broad Institute Genomics Platform"/>
            <consortium name="The Broad Institute Genome Sequencing Center for Infectious Disease"/>
            <person name="Wu L."/>
            <person name="Ma J."/>
        </authorList>
    </citation>
    <scope>NUCLEOTIDE SEQUENCE [LARGE SCALE GENOMIC DNA]</scope>
    <source>
        <strain evidence="6">JCM 13584</strain>
    </source>
</reference>
<dbReference type="SUPFAM" id="SSF53474">
    <property type="entry name" value="alpha/beta-Hydrolases"/>
    <property type="match status" value="1"/>
</dbReference>
<dbReference type="InterPro" id="IPR013595">
    <property type="entry name" value="Pept_S33_TAP-like_C"/>
</dbReference>
<dbReference type="GO" id="GO:0016787">
    <property type="term" value="F:hydrolase activity"/>
    <property type="evidence" value="ECO:0007669"/>
    <property type="project" value="UniProtKB-KW"/>
</dbReference>
<dbReference type="PANTHER" id="PTHR43248:SF29">
    <property type="entry name" value="TRIPEPTIDYL AMINOPEPTIDASE"/>
    <property type="match status" value="1"/>
</dbReference>
<dbReference type="Pfam" id="PF08386">
    <property type="entry name" value="Abhydrolase_4"/>
    <property type="match status" value="1"/>
</dbReference>
<dbReference type="InterPro" id="IPR029058">
    <property type="entry name" value="AB_hydrolase_fold"/>
</dbReference>
<evidence type="ECO:0000256" key="2">
    <source>
        <dbReference type="ARBA" id="ARBA00022729"/>
    </source>
</evidence>
<comment type="similarity">
    <text evidence="1">Belongs to the peptidase S33 family.</text>
</comment>
<dbReference type="EMBL" id="BAAAMK010000001">
    <property type="protein sequence ID" value="GAA1942474.1"/>
    <property type="molecule type" value="Genomic_DNA"/>
</dbReference>
<name>A0ABP5BE93_9MICO</name>
<keyword evidence="2" id="KW-0732">Signal</keyword>
<dbReference type="RefSeq" id="WP_157414754.1">
    <property type="nucleotide sequence ID" value="NZ_BAAAMK010000001.1"/>
</dbReference>
<sequence>MIATPDPMSMRRPRRRAVRAAALAGALVALLVMTGCVPSFLKPQTSESTPTGEDVAADLQPFYGQVLAWENCGGEFDCATAKAPLDWEAPGDGEIELALVRHRATGDRIGSLLVNPGGPGGSGYDFVKDSLDYAVGEPLQQSFDVIGFDPRGVGRSSAVACYDSAGMDSFLFDIVPGERGSDEWIENVGKVKADFGAACGENTGALLGEVDTTSAARDLDMLRAAVGDEQLNYLGYSYGTFLGATYAGLFPDKVGRLVLDGAIDPAAQEEDVSREQAVGFESALRAYLADCLAGTDCPFTGSVDAAMDEISRLLASVDASPMRGTDGREVGADTLVTAIVYPLYSADSWPYLSQMFDAVMLGDADAALQFADGYYGRNADGTYLDNSTESFLAINCLDYSYQSDVAVMRAKAAEITEAAPVIGPYFGYGDLGCISWPFQSDVERAPIAAEGAAPIVVIGTTNDPATPYAWAVSLADQLDSGVLVTYEGEGHTAYNKSNDCVAGAVEQYFIDGTVPTDGTTC</sequence>